<evidence type="ECO:0000259" key="1">
    <source>
        <dbReference type="Pfam" id="PF06722"/>
    </source>
</evidence>
<dbReference type="SUPFAM" id="SSF53756">
    <property type="entry name" value="UDP-Glycosyltransferase/glycogen phosphorylase"/>
    <property type="match status" value="1"/>
</dbReference>
<dbReference type="PANTHER" id="PTHR48043:SF145">
    <property type="entry name" value="FI06409P-RELATED"/>
    <property type="match status" value="1"/>
</dbReference>
<sequence length="433" mass="49708">MNRILIAPDFANLAESHRMVSFVKAFCKKKWEVFVMGKGTYDYLLEDYPIKRVYVAYDEEWFTPEKYVTMHSIDEEGFDYFTVDDLSRFVEEEKVIVSKVNPDIILTGYRLTISLTARVLKIPFVWLLSAVLSDMYFEKRLATMPHGCKIQSQLLKSLNEKQINEFFCKKIINTNLKSKNWSKYAKNIGIKPFKNDMEIFRGDYNIMADCPFLFPEFGQIMPYYSFCGPLLLDYKNEIPKSVLNYKKGDKKTIFFSMGSSGNPVLFKEMINKLCKQTKYDIFIAISSLATREEIGEVPPNVIIEKMFPIPVVAAISDVAITHGGQGTLYSIIIKGLPFIGVPSFCEQQYNLETFARAGCGRVLQKDSSFDEIMSAVKEVLDNSNYKQNAVKVGNQINEYLDNLKVSPGERGADGIIEFLEKYKENKNISYFSR</sequence>
<dbReference type="STRING" id="84029.CROST_42360"/>
<keyword evidence="2" id="KW-0328">Glycosyltransferase</keyword>
<dbReference type="Pfam" id="PF06722">
    <property type="entry name" value="EryCIII-like_C"/>
    <property type="match status" value="1"/>
</dbReference>
<proteinExistence type="predicted"/>
<keyword evidence="2" id="KW-0808">Transferase</keyword>
<dbReference type="KEGG" id="crw:CROST_012190"/>
<evidence type="ECO:0000313" key="3">
    <source>
        <dbReference type="Proteomes" id="UP000190951"/>
    </source>
</evidence>
<dbReference type="RefSeq" id="WP_077835550.1">
    <property type="nucleotide sequence ID" value="NZ_CP096983.1"/>
</dbReference>
<dbReference type="EC" id="2.4.1.-" evidence="2"/>
<dbReference type="InterPro" id="IPR050271">
    <property type="entry name" value="UDP-glycosyltransferase"/>
</dbReference>
<keyword evidence="3" id="KW-1185">Reference proteome</keyword>
<organism evidence="2 3">
    <name type="scientific">Clostridium felsineum</name>
    <dbReference type="NCBI Taxonomy" id="36839"/>
    <lineage>
        <taxon>Bacteria</taxon>
        <taxon>Bacillati</taxon>
        <taxon>Bacillota</taxon>
        <taxon>Clostridia</taxon>
        <taxon>Eubacteriales</taxon>
        <taxon>Clostridiaceae</taxon>
        <taxon>Clostridium</taxon>
    </lineage>
</organism>
<name>A0A1S8KY23_9CLOT</name>
<dbReference type="InterPro" id="IPR010610">
    <property type="entry name" value="EryCIII-like_C"/>
</dbReference>
<protein>
    <submittedName>
        <fullName evidence="2">PGL/p-HBAD biosynthesis glycosyltransferase</fullName>
        <ecNumber evidence="2">2.4.1.-</ecNumber>
    </submittedName>
</protein>
<reference evidence="2 3" key="1">
    <citation type="submission" date="2022-04" db="EMBL/GenBank/DDBJ databases">
        <title>Genome sequence of C. roseum typestrain.</title>
        <authorList>
            <person name="Poehlein A."/>
            <person name="Schoch T."/>
            <person name="Duerre P."/>
            <person name="Daniel R."/>
        </authorList>
    </citation>
    <scope>NUCLEOTIDE SEQUENCE [LARGE SCALE GENOMIC DNA]</scope>
    <source>
        <strain evidence="2 3">DSM 7320</strain>
    </source>
</reference>
<dbReference type="EMBL" id="CP096983">
    <property type="protein sequence ID" value="URZ10509.1"/>
    <property type="molecule type" value="Genomic_DNA"/>
</dbReference>
<evidence type="ECO:0000313" key="2">
    <source>
        <dbReference type="EMBL" id="URZ10509.1"/>
    </source>
</evidence>
<accession>A0A1S8KY23</accession>
<gene>
    <name evidence="2" type="ORF">CROST_012190</name>
</gene>
<dbReference type="GO" id="GO:0008194">
    <property type="term" value="F:UDP-glycosyltransferase activity"/>
    <property type="evidence" value="ECO:0007669"/>
    <property type="project" value="TreeGrafter"/>
</dbReference>
<dbReference type="Gene3D" id="3.40.50.2000">
    <property type="entry name" value="Glycogen Phosphorylase B"/>
    <property type="match status" value="2"/>
</dbReference>
<dbReference type="Proteomes" id="UP000190951">
    <property type="component" value="Chromosome"/>
</dbReference>
<dbReference type="AlphaFoldDB" id="A0A1S8KY23"/>
<dbReference type="PANTHER" id="PTHR48043">
    <property type="entry name" value="EG:EG0003.4 PROTEIN-RELATED"/>
    <property type="match status" value="1"/>
</dbReference>
<feature type="domain" description="Erythromycin biosynthesis protein CIII-like C-terminal" evidence="1">
    <location>
        <begin position="281"/>
        <end position="395"/>
    </location>
</feature>